<accession>A0A978W031</accession>
<organism evidence="3 4">
    <name type="scientific">Ziziphus jujuba var. spinosa</name>
    <dbReference type="NCBI Taxonomy" id="714518"/>
    <lineage>
        <taxon>Eukaryota</taxon>
        <taxon>Viridiplantae</taxon>
        <taxon>Streptophyta</taxon>
        <taxon>Embryophyta</taxon>
        <taxon>Tracheophyta</taxon>
        <taxon>Spermatophyta</taxon>
        <taxon>Magnoliopsida</taxon>
        <taxon>eudicotyledons</taxon>
        <taxon>Gunneridae</taxon>
        <taxon>Pentapetalae</taxon>
        <taxon>rosids</taxon>
        <taxon>fabids</taxon>
        <taxon>Rosales</taxon>
        <taxon>Rhamnaceae</taxon>
        <taxon>Paliureae</taxon>
        <taxon>Ziziphus</taxon>
    </lineage>
</organism>
<proteinExistence type="predicted"/>
<dbReference type="AlphaFoldDB" id="A0A978W031"/>
<dbReference type="InterPro" id="IPR011009">
    <property type="entry name" value="Kinase-like_dom_sf"/>
</dbReference>
<name>A0A978W031_ZIZJJ</name>
<keyword evidence="2" id="KW-1133">Transmembrane helix</keyword>
<dbReference type="Gene3D" id="1.10.510.10">
    <property type="entry name" value="Transferase(Phosphotransferase) domain 1"/>
    <property type="match status" value="1"/>
</dbReference>
<dbReference type="Proteomes" id="UP000813462">
    <property type="component" value="Unassembled WGS sequence"/>
</dbReference>
<gene>
    <name evidence="3" type="ORF">FEM48_Zijuj01G0080500</name>
</gene>
<dbReference type="SUPFAM" id="SSF56112">
    <property type="entry name" value="Protein kinase-like (PK-like)"/>
    <property type="match status" value="1"/>
</dbReference>
<dbReference type="PANTHER" id="PTHR48006">
    <property type="entry name" value="LEUCINE-RICH REPEAT-CONTAINING PROTEIN DDB_G0281931-RELATED"/>
    <property type="match status" value="1"/>
</dbReference>
<feature type="transmembrane region" description="Helical" evidence="2">
    <location>
        <begin position="79"/>
        <end position="100"/>
    </location>
</feature>
<evidence type="ECO:0000313" key="3">
    <source>
        <dbReference type="EMBL" id="KAH7545315.1"/>
    </source>
</evidence>
<comment type="subcellular location">
    <subcellularLocation>
        <location evidence="1">Membrane</location>
        <topology evidence="1">Single-pass type I membrane protein</topology>
    </subcellularLocation>
</comment>
<dbReference type="InterPro" id="IPR051824">
    <property type="entry name" value="LRR_Rcpt-Like_S/T_Kinase"/>
</dbReference>
<dbReference type="PANTHER" id="PTHR48006:SF48">
    <property type="entry name" value="PROTEIN KINASE DOMAIN-CONTAINING PROTEIN"/>
    <property type="match status" value="1"/>
</dbReference>
<comment type="caution">
    <text evidence="3">The sequence shown here is derived from an EMBL/GenBank/DDBJ whole genome shotgun (WGS) entry which is preliminary data.</text>
</comment>
<evidence type="ECO:0000313" key="4">
    <source>
        <dbReference type="Proteomes" id="UP000813462"/>
    </source>
</evidence>
<sequence length="286" mass="32244">MQLRDFNIKDRARGPNKTIAITNIIPEVTDDSALEIHLYCAGKGSSAVSPAFNEPLISAMAITPEVKIENDEELSPAHISLISVASIVFVALLCLIGFDLGNRLVWKRRASWEFWERNLSFEGAGDFVLHLRVLNVENICELHGQAQLSNHIAAVKKFSSLPIEGINKMKSEVYTSETLRRENLVRLFDVYSGKGMYLLVYKYMENKSLADVFFDLEGWLQEMVHKNLLKYDGGKKKKKKKSQDNFKVSNEVPQCDILKPSSTQNLCQNCLKPPHEDDGVGDQLQA</sequence>
<keyword evidence="2" id="KW-0812">Transmembrane</keyword>
<protein>
    <submittedName>
        <fullName evidence="3">Uncharacterized protein</fullName>
    </submittedName>
</protein>
<dbReference type="GO" id="GO:0016020">
    <property type="term" value="C:membrane"/>
    <property type="evidence" value="ECO:0007669"/>
    <property type="project" value="UniProtKB-SubCell"/>
</dbReference>
<dbReference type="EMBL" id="JAEACU010000001">
    <property type="protein sequence ID" value="KAH7545315.1"/>
    <property type="molecule type" value="Genomic_DNA"/>
</dbReference>
<evidence type="ECO:0000256" key="1">
    <source>
        <dbReference type="ARBA" id="ARBA00004479"/>
    </source>
</evidence>
<evidence type="ECO:0000256" key="2">
    <source>
        <dbReference type="SAM" id="Phobius"/>
    </source>
</evidence>
<keyword evidence="2" id="KW-0472">Membrane</keyword>
<reference evidence="3" key="1">
    <citation type="journal article" date="2021" name="Front. Plant Sci.">
        <title>Chromosome-Scale Genome Assembly for Chinese Sour Jujube and Insights Into Its Genome Evolution and Domestication Signature.</title>
        <authorList>
            <person name="Shen L.-Y."/>
            <person name="Luo H."/>
            <person name="Wang X.-L."/>
            <person name="Wang X.-M."/>
            <person name="Qiu X.-J."/>
            <person name="Liu H."/>
            <person name="Zhou S.-S."/>
            <person name="Jia K.-H."/>
            <person name="Nie S."/>
            <person name="Bao Y.-T."/>
            <person name="Zhang R.-G."/>
            <person name="Yun Q.-Z."/>
            <person name="Chai Y.-H."/>
            <person name="Lu J.-Y."/>
            <person name="Li Y."/>
            <person name="Zhao S.-W."/>
            <person name="Mao J.-F."/>
            <person name="Jia S.-G."/>
            <person name="Mao Y.-M."/>
        </authorList>
    </citation>
    <scope>NUCLEOTIDE SEQUENCE</scope>
    <source>
        <strain evidence="3">AT0</strain>
        <tissue evidence="3">Leaf</tissue>
    </source>
</reference>